<dbReference type="AlphaFoldDB" id="A0AAE1CWP2"/>
<keyword evidence="2" id="KW-1185">Reference proteome</keyword>
<evidence type="ECO:0000313" key="1">
    <source>
        <dbReference type="EMBL" id="KAK3740380.1"/>
    </source>
</evidence>
<name>A0AAE1CWP2_9GAST</name>
<dbReference type="EMBL" id="JAWDGP010006471">
    <property type="protein sequence ID" value="KAK3740380.1"/>
    <property type="molecule type" value="Genomic_DNA"/>
</dbReference>
<organism evidence="1 2">
    <name type="scientific">Elysia crispata</name>
    <name type="common">lettuce slug</name>
    <dbReference type="NCBI Taxonomy" id="231223"/>
    <lineage>
        <taxon>Eukaryota</taxon>
        <taxon>Metazoa</taxon>
        <taxon>Spiralia</taxon>
        <taxon>Lophotrochozoa</taxon>
        <taxon>Mollusca</taxon>
        <taxon>Gastropoda</taxon>
        <taxon>Heterobranchia</taxon>
        <taxon>Euthyneura</taxon>
        <taxon>Panpulmonata</taxon>
        <taxon>Sacoglossa</taxon>
        <taxon>Placobranchoidea</taxon>
        <taxon>Plakobranchidae</taxon>
        <taxon>Elysia</taxon>
    </lineage>
</organism>
<reference evidence="1" key="1">
    <citation type="journal article" date="2023" name="G3 (Bethesda)">
        <title>A reference genome for the long-term kleptoplast-retaining sea slug Elysia crispata morphotype clarki.</title>
        <authorList>
            <person name="Eastman K.E."/>
            <person name="Pendleton A.L."/>
            <person name="Shaikh M.A."/>
            <person name="Suttiyut T."/>
            <person name="Ogas R."/>
            <person name="Tomko P."/>
            <person name="Gavelis G."/>
            <person name="Widhalm J.R."/>
            <person name="Wisecaver J.H."/>
        </authorList>
    </citation>
    <scope>NUCLEOTIDE SEQUENCE</scope>
    <source>
        <strain evidence="1">ECLA1</strain>
    </source>
</reference>
<dbReference type="Proteomes" id="UP001283361">
    <property type="component" value="Unassembled WGS sequence"/>
</dbReference>
<accession>A0AAE1CWP2</accession>
<protein>
    <submittedName>
        <fullName evidence="1">Uncharacterized protein</fullName>
    </submittedName>
</protein>
<comment type="caution">
    <text evidence="1">The sequence shown here is derived from an EMBL/GenBank/DDBJ whole genome shotgun (WGS) entry which is preliminary data.</text>
</comment>
<sequence>MHRESKHSPWDPGLVHSPNCLCQSPDARQPSAELKVILPMTPVYYFALLKLREDLMVSECSEAPRASQASTLTTASNSFWTLPLLKESFSYLKKYSWAHRRDKAGDLQMNSELKWKRTLKSIPQDCVSFEVTASMTMACSLML</sequence>
<evidence type="ECO:0000313" key="2">
    <source>
        <dbReference type="Proteomes" id="UP001283361"/>
    </source>
</evidence>
<proteinExistence type="predicted"/>
<gene>
    <name evidence="1" type="ORF">RRG08_004316</name>
</gene>